<dbReference type="Gene3D" id="2.60.40.1890">
    <property type="entry name" value="PCu(A)C copper chaperone"/>
    <property type="match status" value="1"/>
</dbReference>
<reference evidence="1 2" key="1">
    <citation type="journal article" date="2021" name="Int. J. Syst. Evol. Microbiol.">
        <title>Steroidobacter gossypii sp. nov., isolated from soil of cotton cropping field.</title>
        <authorList>
            <person name="Huang R."/>
            <person name="Yang S."/>
            <person name="Zhen C."/>
            <person name="Liu W."/>
        </authorList>
    </citation>
    <scope>NUCLEOTIDE SEQUENCE [LARGE SCALE GENOMIC DNA]</scope>
    <source>
        <strain evidence="1 2">S1-65</strain>
    </source>
</reference>
<protein>
    <submittedName>
        <fullName evidence="1">Copper chaperone PCu(A)C</fullName>
    </submittedName>
</protein>
<name>A0ABS1WTI8_9GAMM</name>
<dbReference type="PROSITE" id="PS51257">
    <property type="entry name" value="PROKAR_LIPOPROTEIN"/>
    <property type="match status" value="1"/>
</dbReference>
<dbReference type="InterPro" id="IPR058248">
    <property type="entry name" value="Lxx211020-like"/>
</dbReference>
<proteinExistence type="predicted"/>
<dbReference type="PANTHER" id="PTHR36302">
    <property type="entry name" value="BLR7088 PROTEIN"/>
    <property type="match status" value="1"/>
</dbReference>
<dbReference type="SUPFAM" id="SSF110087">
    <property type="entry name" value="DR1885-like metal-binding protein"/>
    <property type="match status" value="1"/>
</dbReference>
<evidence type="ECO:0000313" key="2">
    <source>
        <dbReference type="Proteomes" id="UP000661077"/>
    </source>
</evidence>
<dbReference type="EMBL" id="JAEVLS010000001">
    <property type="protein sequence ID" value="MBM0104258.1"/>
    <property type="molecule type" value="Genomic_DNA"/>
</dbReference>
<dbReference type="Proteomes" id="UP000661077">
    <property type="component" value="Unassembled WGS sequence"/>
</dbReference>
<dbReference type="InterPro" id="IPR007410">
    <property type="entry name" value="LpqE-like"/>
</dbReference>
<keyword evidence="2" id="KW-1185">Reference proteome</keyword>
<comment type="caution">
    <text evidence="1">The sequence shown here is derived from an EMBL/GenBank/DDBJ whole genome shotgun (WGS) entry which is preliminary data.</text>
</comment>
<sequence>MIELRRKLIVTLFALVATACGQTVREPIVVSDAWSNATPAGATVAAAYMEITAAEADTLLSATTTVADHIEMHTSSEENGMMRMRPLATAPLEAGQPFKFAPGGAHFMLMGLRQPLPAGLRFPMVLQFEKAGTRTVQVLVVEPGTR</sequence>
<dbReference type="InterPro" id="IPR036182">
    <property type="entry name" value="PCuAC_sf"/>
</dbReference>
<dbReference type="PANTHER" id="PTHR36302:SF1">
    <property type="entry name" value="COPPER CHAPERONE PCU(A)C"/>
    <property type="match status" value="1"/>
</dbReference>
<dbReference type="RefSeq" id="WP_203166201.1">
    <property type="nucleotide sequence ID" value="NZ_JAEVLS010000001.1"/>
</dbReference>
<accession>A0ABS1WTI8</accession>
<dbReference type="Pfam" id="PF04314">
    <property type="entry name" value="PCuAC"/>
    <property type="match status" value="1"/>
</dbReference>
<organism evidence="1 2">
    <name type="scientific">Steroidobacter gossypii</name>
    <dbReference type="NCBI Taxonomy" id="2805490"/>
    <lineage>
        <taxon>Bacteria</taxon>
        <taxon>Pseudomonadati</taxon>
        <taxon>Pseudomonadota</taxon>
        <taxon>Gammaproteobacteria</taxon>
        <taxon>Steroidobacterales</taxon>
        <taxon>Steroidobacteraceae</taxon>
        <taxon>Steroidobacter</taxon>
    </lineage>
</organism>
<gene>
    <name evidence="1" type="ORF">JM946_05850</name>
</gene>
<evidence type="ECO:0000313" key="1">
    <source>
        <dbReference type="EMBL" id="MBM0104258.1"/>
    </source>
</evidence>